<dbReference type="AlphaFoldDB" id="A0A5M7C1M0"/>
<dbReference type="Gene3D" id="1.10.260.40">
    <property type="entry name" value="lambda repressor-like DNA-binding domains"/>
    <property type="match status" value="1"/>
</dbReference>
<dbReference type="Pfam" id="PF19054">
    <property type="entry name" value="DUF5753"/>
    <property type="match status" value="1"/>
</dbReference>
<proteinExistence type="predicted"/>
<gene>
    <name evidence="2" type="ORF">F1721_14325</name>
</gene>
<accession>A0A5M7C1M0</accession>
<dbReference type="OrthoDB" id="3687959at2"/>
<evidence type="ECO:0000259" key="1">
    <source>
        <dbReference type="PROSITE" id="PS50943"/>
    </source>
</evidence>
<dbReference type="InterPro" id="IPR043917">
    <property type="entry name" value="DUF5753"/>
</dbReference>
<dbReference type="PROSITE" id="PS50943">
    <property type="entry name" value="HTH_CROC1"/>
    <property type="match status" value="1"/>
</dbReference>
<name>A0A5M7C1M0_SACHI</name>
<feature type="domain" description="HTH cro/C1-type" evidence="1">
    <location>
        <begin position="14"/>
        <end position="68"/>
    </location>
</feature>
<dbReference type="GO" id="GO:0003677">
    <property type="term" value="F:DNA binding"/>
    <property type="evidence" value="ECO:0007669"/>
    <property type="project" value="InterPro"/>
</dbReference>
<dbReference type="InterPro" id="IPR010982">
    <property type="entry name" value="Lambda_DNA-bd_dom_sf"/>
</dbReference>
<comment type="caution">
    <text evidence="2">The sequence shown here is derived from an EMBL/GenBank/DDBJ whole genome shotgun (WGS) entry which is preliminary data.</text>
</comment>
<organism evidence="2 3">
    <name type="scientific">Saccharopolyspora hirsuta</name>
    <dbReference type="NCBI Taxonomy" id="1837"/>
    <lineage>
        <taxon>Bacteria</taxon>
        <taxon>Bacillati</taxon>
        <taxon>Actinomycetota</taxon>
        <taxon>Actinomycetes</taxon>
        <taxon>Pseudonocardiales</taxon>
        <taxon>Pseudonocardiaceae</taxon>
        <taxon>Saccharopolyspora</taxon>
    </lineage>
</organism>
<dbReference type="InterPro" id="IPR001387">
    <property type="entry name" value="Cro/C1-type_HTH"/>
</dbReference>
<dbReference type="Proteomes" id="UP000323946">
    <property type="component" value="Unassembled WGS sequence"/>
</dbReference>
<evidence type="ECO:0000313" key="2">
    <source>
        <dbReference type="EMBL" id="KAA5833461.1"/>
    </source>
</evidence>
<reference evidence="2 3" key="1">
    <citation type="submission" date="2019-09" db="EMBL/GenBank/DDBJ databases">
        <title>Draft genome sequence of the thermophilic Saccharopolyspora hirsuta VKM Ac-666T.</title>
        <authorList>
            <person name="Lobastova T.G."/>
            <person name="Fokina V."/>
            <person name="Bragin E.Y."/>
            <person name="Shtratnikova V.Y."/>
            <person name="Starodumova I.P."/>
            <person name="Tarlachkov S.V."/>
            <person name="Donova M.V."/>
        </authorList>
    </citation>
    <scope>NUCLEOTIDE SEQUENCE [LARGE SCALE GENOMIC DNA]</scope>
    <source>
        <strain evidence="2 3">VKM Ac-666</strain>
    </source>
</reference>
<dbReference type="Pfam" id="PF13560">
    <property type="entry name" value="HTH_31"/>
    <property type="match status" value="1"/>
</dbReference>
<dbReference type="RefSeq" id="WP_150067152.1">
    <property type="nucleotide sequence ID" value="NZ_JBEPDJ010000008.1"/>
</dbReference>
<keyword evidence="3" id="KW-1185">Reference proteome</keyword>
<protein>
    <submittedName>
        <fullName evidence="2">Helix-turn-helix domain-containing protein</fullName>
    </submittedName>
</protein>
<sequence>MQDTPRARALAKELRAARNAAGATMRQVGDVLGWSEAKVSRFETAQRGLNLETTKAFLDALSVTGVKRDRLLKMARELDQPVWWEFGGGVPVQLSELADAESRATRITSVAEIRIPGLLQTREHTRALLAAFGVEPDDRVEQLVAIRQVRQGILTKSDPVEYEAILDEAVLCRAVGGGRSMAEQLDELVRVASRDNITIRIVPFSAGEHTGLDGGFHLLEFVSSRPVVHLEQRRCGVFLDDPDDVAPFVQARSTLRQTALGPDDSLELISTYARRHEREG</sequence>
<dbReference type="SMART" id="SM00530">
    <property type="entry name" value="HTH_XRE"/>
    <property type="match status" value="1"/>
</dbReference>
<evidence type="ECO:0000313" key="3">
    <source>
        <dbReference type="Proteomes" id="UP000323946"/>
    </source>
</evidence>
<dbReference type="SUPFAM" id="SSF47413">
    <property type="entry name" value="lambda repressor-like DNA-binding domains"/>
    <property type="match status" value="1"/>
</dbReference>
<dbReference type="EMBL" id="VWPH01000006">
    <property type="protein sequence ID" value="KAA5833461.1"/>
    <property type="molecule type" value="Genomic_DNA"/>
</dbReference>
<dbReference type="CDD" id="cd00093">
    <property type="entry name" value="HTH_XRE"/>
    <property type="match status" value="1"/>
</dbReference>